<protein>
    <submittedName>
        <fullName evidence="1">Uncharacterized protein</fullName>
    </submittedName>
</protein>
<accession>A0A8T9MT35</accession>
<reference evidence="1" key="2">
    <citation type="submission" date="2024-09" db="EMBL/GenBank/DDBJ databases">
        <authorList>
            <person name="Veyrier F.J."/>
        </authorList>
    </citation>
    <scope>NUCLEOTIDE SEQUENCE</scope>
    <source>
        <strain evidence="1">17694</strain>
    </source>
</reference>
<dbReference type="Proteomes" id="UP000831534">
    <property type="component" value="Chromosome"/>
</dbReference>
<gene>
    <name evidence="1" type="ORF">LVJ77_07490</name>
</gene>
<dbReference type="EMBL" id="CP091521">
    <property type="protein sequence ID" value="UOP04244.1"/>
    <property type="molecule type" value="Genomic_DNA"/>
</dbReference>
<dbReference type="KEGG" id="ckh:LVJ77_07490"/>
<sequence length="92" mass="11167">MSFTDRQVWIETAVLHLENLLKYNTLIEINTPYQLTDLDHHWHISYNVLSKYSTQPVFILTDILSKNRKEIAEYRLVLDKDKRFIDEFFITY</sequence>
<reference evidence="1" key="1">
    <citation type="journal article" date="2022" name="Res Sq">
        <title>Evolution of multicellular longitudinally dividing oral cavity symbionts (Neisseriaceae).</title>
        <authorList>
            <person name="Nyongesa S."/>
            <person name="Weber P."/>
            <person name="Bernet E."/>
            <person name="Pullido F."/>
            <person name="Nieckarz M."/>
            <person name="Delaby M."/>
            <person name="Nieves C."/>
            <person name="Viehboeck T."/>
            <person name="Krause N."/>
            <person name="Rivera-Millot A."/>
            <person name="Nakamura A."/>
            <person name="Vischer N."/>
            <person name="VanNieuwenhze M."/>
            <person name="Brun Y."/>
            <person name="Cava F."/>
            <person name="Bulgheresi S."/>
            <person name="Veyrier F."/>
        </authorList>
    </citation>
    <scope>NUCLEOTIDE SEQUENCE</scope>
    <source>
        <strain evidence="1">17694</strain>
    </source>
</reference>
<organism evidence="1 2">
    <name type="scientific">Conchiformibius kuhniae</name>
    <dbReference type="NCBI Taxonomy" id="211502"/>
    <lineage>
        <taxon>Bacteria</taxon>
        <taxon>Pseudomonadati</taxon>
        <taxon>Pseudomonadota</taxon>
        <taxon>Betaproteobacteria</taxon>
        <taxon>Neisseriales</taxon>
        <taxon>Neisseriaceae</taxon>
        <taxon>Conchiformibius</taxon>
    </lineage>
</organism>
<dbReference type="AlphaFoldDB" id="A0A8T9MT35"/>
<dbReference type="RefSeq" id="WP_156900849.1">
    <property type="nucleotide sequence ID" value="NZ_CP091521.1"/>
</dbReference>
<evidence type="ECO:0000313" key="2">
    <source>
        <dbReference type="Proteomes" id="UP000831534"/>
    </source>
</evidence>
<name>A0A8T9MT35_9NEIS</name>
<proteinExistence type="predicted"/>
<evidence type="ECO:0000313" key="1">
    <source>
        <dbReference type="EMBL" id="UOP04244.1"/>
    </source>
</evidence>
<keyword evidence="2" id="KW-1185">Reference proteome</keyword>